<comment type="pathway">
    <text evidence="4 19">Cell wall biogenesis; peptidoglycan biosynthesis.</text>
</comment>
<dbReference type="Gene3D" id="3.90.78.10">
    <property type="entry name" value="UDP-N-acetylenolpyruvoylglucosamine reductase, C-terminal domain"/>
    <property type="match status" value="1"/>
</dbReference>
<dbReference type="NCBIfam" id="NF010480">
    <property type="entry name" value="PRK13905.1"/>
    <property type="match status" value="1"/>
</dbReference>
<evidence type="ECO:0000256" key="17">
    <source>
        <dbReference type="ARBA" id="ARBA00031026"/>
    </source>
</evidence>
<dbReference type="EC" id="1.3.1.98" evidence="5 19"/>
<dbReference type="InterPro" id="IPR016166">
    <property type="entry name" value="FAD-bd_PCMH"/>
</dbReference>
<keyword evidence="15 19" id="KW-0131">Cell cycle</keyword>
<dbReference type="UniPathway" id="UPA00219"/>
<dbReference type="InterPro" id="IPR006094">
    <property type="entry name" value="Oxid_FAD_bind_N"/>
</dbReference>
<evidence type="ECO:0000256" key="19">
    <source>
        <dbReference type="HAMAP-Rule" id="MF_00037"/>
    </source>
</evidence>
<comment type="catalytic activity">
    <reaction evidence="18 19">
        <text>UDP-N-acetyl-alpha-D-muramate + NADP(+) = UDP-N-acetyl-3-O-(1-carboxyvinyl)-alpha-D-glucosamine + NADPH + H(+)</text>
        <dbReference type="Rhea" id="RHEA:12248"/>
        <dbReference type="ChEBI" id="CHEBI:15378"/>
        <dbReference type="ChEBI" id="CHEBI:57783"/>
        <dbReference type="ChEBI" id="CHEBI:58349"/>
        <dbReference type="ChEBI" id="CHEBI:68483"/>
        <dbReference type="ChEBI" id="CHEBI:70757"/>
        <dbReference type="EC" id="1.3.1.98"/>
    </reaction>
</comment>
<dbReference type="InterPro" id="IPR016169">
    <property type="entry name" value="FAD-bd_PCMH_sub2"/>
</dbReference>
<name>A0A512LBI8_9PROT</name>
<dbReference type="InterPro" id="IPR016167">
    <property type="entry name" value="FAD-bd_PCMH_sub1"/>
</dbReference>
<keyword evidence="8 19" id="KW-0132">Cell division</keyword>
<dbReference type="SUPFAM" id="SSF56194">
    <property type="entry name" value="Uridine diphospho-N-Acetylenolpyruvylglucosamine reductase, MurB, C-terminal domain"/>
    <property type="match status" value="1"/>
</dbReference>
<organism evidence="21 22">
    <name type="scientific">Sulfuriferula plumbiphila</name>
    <dbReference type="NCBI Taxonomy" id="171865"/>
    <lineage>
        <taxon>Bacteria</taxon>
        <taxon>Pseudomonadati</taxon>
        <taxon>Pseudomonadota</taxon>
        <taxon>Betaproteobacteria</taxon>
        <taxon>Nitrosomonadales</taxon>
        <taxon>Sulfuricellaceae</taxon>
        <taxon>Sulfuriferula</taxon>
    </lineage>
</organism>
<keyword evidence="10 19" id="KW-0274">FAD</keyword>
<dbReference type="RefSeq" id="WP_371860386.1">
    <property type="nucleotide sequence ID" value="NZ_AP021884.1"/>
</dbReference>
<evidence type="ECO:0000256" key="6">
    <source>
        <dbReference type="ARBA" id="ARBA00015188"/>
    </source>
</evidence>
<evidence type="ECO:0000256" key="18">
    <source>
        <dbReference type="ARBA" id="ARBA00048914"/>
    </source>
</evidence>
<keyword evidence="22" id="KW-1185">Reference proteome</keyword>
<keyword evidence="11 19" id="KW-0521">NADP</keyword>
<keyword evidence="16 19" id="KW-0961">Cell wall biogenesis/degradation</keyword>
<dbReference type="GO" id="GO:0009252">
    <property type="term" value="P:peptidoglycan biosynthetic process"/>
    <property type="evidence" value="ECO:0007669"/>
    <property type="project" value="UniProtKB-UniRule"/>
</dbReference>
<protein>
    <recommendedName>
        <fullName evidence="6 19">UDP-N-acetylenolpyruvoylglucosamine reductase</fullName>
        <ecNumber evidence="5 19">1.3.1.98</ecNumber>
    </recommendedName>
    <alternativeName>
        <fullName evidence="17 19">UDP-N-acetylmuramate dehydrogenase</fullName>
    </alternativeName>
</protein>
<evidence type="ECO:0000313" key="22">
    <source>
        <dbReference type="Proteomes" id="UP000321337"/>
    </source>
</evidence>
<keyword evidence="12 19" id="KW-0133">Cell shape</keyword>
<dbReference type="GO" id="GO:0071949">
    <property type="term" value="F:FAD binding"/>
    <property type="evidence" value="ECO:0007669"/>
    <property type="project" value="InterPro"/>
</dbReference>
<dbReference type="PANTHER" id="PTHR21071:SF4">
    <property type="entry name" value="UDP-N-ACETYLENOLPYRUVOYLGLUCOSAMINE REDUCTASE"/>
    <property type="match status" value="1"/>
</dbReference>
<dbReference type="SUPFAM" id="SSF56176">
    <property type="entry name" value="FAD-binding/transporter-associated domain-like"/>
    <property type="match status" value="1"/>
</dbReference>
<dbReference type="GO" id="GO:0051301">
    <property type="term" value="P:cell division"/>
    <property type="evidence" value="ECO:0007669"/>
    <property type="project" value="UniProtKB-KW"/>
</dbReference>
<evidence type="ECO:0000256" key="16">
    <source>
        <dbReference type="ARBA" id="ARBA00023316"/>
    </source>
</evidence>
<dbReference type="Gene3D" id="3.30.465.10">
    <property type="match status" value="1"/>
</dbReference>
<dbReference type="GO" id="GO:0071555">
    <property type="term" value="P:cell wall organization"/>
    <property type="evidence" value="ECO:0007669"/>
    <property type="project" value="UniProtKB-KW"/>
</dbReference>
<evidence type="ECO:0000256" key="11">
    <source>
        <dbReference type="ARBA" id="ARBA00022857"/>
    </source>
</evidence>
<evidence type="ECO:0000256" key="8">
    <source>
        <dbReference type="ARBA" id="ARBA00022618"/>
    </source>
</evidence>
<dbReference type="InterPro" id="IPR003170">
    <property type="entry name" value="MurB"/>
</dbReference>
<evidence type="ECO:0000256" key="2">
    <source>
        <dbReference type="ARBA" id="ARBA00003921"/>
    </source>
</evidence>
<reference evidence="21 22" key="1">
    <citation type="submission" date="2019-07" db="EMBL/GenBank/DDBJ databases">
        <title>Whole genome shotgun sequence of Thiobacillus plumbophilus NBRC 107929.</title>
        <authorList>
            <person name="Hosoyama A."/>
            <person name="Uohara A."/>
            <person name="Ohji S."/>
            <person name="Ichikawa N."/>
        </authorList>
    </citation>
    <scope>NUCLEOTIDE SEQUENCE [LARGE SCALE GENOMIC DNA]</scope>
    <source>
        <strain evidence="21 22">NBRC 107929</strain>
    </source>
</reference>
<feature type="active site" evidence="19">
    <location>
        <position position="198"/>
    </location>
</feature>
<dbReference type="PANTHER" id="PTHR21071">
    <property type="entry name" value="UDP-N-ACETYLENOLPYRUVOYLGLUCOSAMINE REDUCTASE"/>
    <property type="match status" value="1"/>
</dbReference>
<sequence>MRRNEELGHSASGGAISNLSVMRGETRLHEPMARHVSWRAGGSAERVYIPADINDLAEYLRGLPAGLPVVFAGLGSNLLVRDGGVHGVVVLLHGALKRIALESRLKGANWENEAAEGHGVVYAEAGVAAPKLARYAASHDLVGAEFMAGIPGTVGGALAMNAGCYGSETWDVAAQVLTLDRQGHVTERSAADYTLGYRHVALNSGAEEWFVGAWFRLARGDGALSRQRIRELLNRRIASQPLNLPNAGSVFRNPPGDFAARLIESCGLKGMRIGAAQVSEKHANFIVNLGGATAANIEDLIDEVEYLVSRRTGARLLREVRIIGTRL</sequence>
<keyword evidence="14 19" id="KW-0560">Oxidoreductase</keyword>
<dbReference type="NCBIfam" id="TIGR00179">
    <property type="entry name" value="murB"/>
    <property type="match status" value="1"/>
</dbReference>
<dbReference type="GO" id="GO:0008360">
    <property type="term" value="P:regulation of cell shape"/>
    <property type="evidence" value="ECO:0007669"/>
    <property type="project" value="UniProtKB-KW"/>
</dbReference>
<evidence type="ECO:0000313" key="21">
    <source>
        <dbReference type="EMBL" id="GEP31848.1"/>
    </source>
</evidence>
<dbReference type="Proteomes" id="UP000321337">
    <property type="component" value="Unassembled WGS sequence"/>
</dbReference>
<evidence type="ECO:0000256" key="15">
    <source>
        <dbReference type="ARBA" id="ARBA00023306"/>
    </source>
</evidence>
<evidence type="ECO:0000256" key="4">
    <source>
        <dbReference type="ARBA" id="ARBA00004752"/>
    </source>
</evidence>
<gene>
    <name evidence="19 21" type="primary">murB</name>
    <name evidence="21" type="ORF">TPL01_29860</name>
</gene>
<feature type="domain" description="FAD-binding PCMH-type" evidence="20">
    <location>
        <begin position="40"/>
        <end position="220"/>
    </location>
</feature>
<comment type="caution">
    <text evidence="21">The sequence shown here is derived from an EMBL/GenBank/DDBJ whole genome shotgun (WGS) entry which is preliminary data.</text>
</comment>
<evidence type="ECO:0000256" key="13">
    <source>
        <dbReference type="ARBA" id="ARBA00022984"/>
    </source>
</evidence>
<evidence type="ECO:0000256" key="1">
    <source>
        <dbReference type="ARBA" id="ARBA00001974"/>
    </source>
</evidence>
<evidence type="ECO:0000256" key="9">
    <source>
        <dbReference type="ARBA" id="ARBA00022630"/>
    </source>
</evidence>
<dbReference type="GO" id="GO:0005829">
    <property type="term" value="C:cytosol"/>
    <property type="evidence" value="ECO:0007669"/>
    <property type="project" value="TreeGrafter"/>
</dbReference>
<evidence type="ECO:0000256" key="5">
    <source>
        <dbReference type="ARBA" id="ARBA00012518"/>
    </source>
</evidence>
<dbReference type="InterPro" id="IPR036635">
    <property type="entry name" value="MurB_C_sf"/>
</dbReference>
<comment type="function">
    <text evidence="2 19">Cell wall formation.</text>
</comment>
<dbReference type="Pfam" id="PF01565">
    <property type="entry name" value="FAD_binding_4"/>
    <property type="match status" value="1"/>
</dbReference>
<dbReference type="PROSITE" id="PS51387">
    <property type="entry name" value="FAD_PCMH"/>
    <property type="match status" value="1"/>
</dbReference>
<proteinExistence type="inferred from homology"/>
<dbReference type="EMBL" id="BKAD01000038">
    <property type="protein sequence ID" value="GEP31848.1"/>
    <property type="molecule type" value="Genomic_DNA"/>
</dbReference>
<dbReference type="Gene3D" id="3.30.43.10">
    <property type="entry name" value="Uridine Diphospho-n-acetylenolpyruvylglucosamine Reductase, domain 2"/>
    <property type="match status" value="1"/>
</dbReference>
<feature type="active site" description="Proton donor" evidence="19">
    <location>
        <position position="249"/>
    </location>
</feature>
<keyword evidence="9 19" id="KW-0285">Flavoprotein</keyword>
<dbReference type="AlphaFoldDB" id="A0A512LBI8"/>
<dbReference type="GO" id="GO:0008762">
    <property type="term" value="F:UDP-N-acetylmuramate dehydrogenase activity"/>
    <property type="evidence" value="ECO:0007669"/>
    <property type="project" value="UniProtKB-UniRule"/>
</dbReference>
<keyword evidence="7 19" id="KW-0963">Cytoplasm</keyword>
<dbReference type="InterPro" id="IPR036318">
    <property type="entry name" value="FAD-bd_PCMH-like_sf"/>
</dbReference>
<comment type="subcellular location">
    <subcellularLocation>
        <location evidence="3 19">Cytoplasm</location>
    </subcellularLocation>
</comment>
<evidence type="ECO:0000256" key="7">
    <source>
        <dbReference type="ARBA" id="ARBA00022490"/>
    </source>
</evidence>
<dbReference type="Pfam" id="PF02873">
    <property type="entry name" value="MurB_C"/>
    <property type="match status" value="1"/>
</dbReference>
<evidence type="ECO:0000256" key="3">
    <source>
        <dbReference type="ARBA" id="ARBA00004496"/>
    </source>
</evidence>
<keyword evidence="13 19" id="KW-0573">Peptidoglycan synthesis</keyword>
<comment type="similarity">
    <text evidence="19">Belongs to the MurB family.</text>
</comment>
<evidence type="ECO:0000256" key="12">
    <source>
        <dbReference type="ARBA" id="ARBA00022960"/>
    </source>
</evidence>
<comment type="cofactor">
    <cofactor evidence="1 19">
        <name>FAD</name>
        <dbReference type="ChEBI" id="CHEBI:57692"/>
    </cofactor>
</comment>
<evidence type="ECO:0000259" key="20">
    <source>
        <dbReference type="PROSITE" id="PS51387"/>
    </source>
</evidence>
<evidence type="ECO:0000256" key="14">
    <source>
        <dbReference type="ARBA" id="ARBA00023002"/>
    </source>
</evidence>
<evidence type="ECO:0000256" key="10">
    <source>
        <dbReference type="ARBA" id="ARBA00022827"/>
    </source>
</evidence>
<dbReference type="InterPro" id="IPR011601">
    <property type="entry name" value="MurB_C"/>
</dbReference>
<feature type="active site" evidence="19">
    <location>
        <position position="319"/>
    </location>
</feature>
<accession>A0A512LBI8</accession>
<dbReference type="HAMAP" id="MF_00037">
    <property type="entry name" value="MurB"/>
    <property type="match status" value="1"/>
</dbReference>